<organism evidence="2 3">
    <name type="scientific">Jimgerdemannia flammicorona</name>
    <dbReference type="NCBI Taxonomy" id="994334"/>
    <lineage>
        <taxon>Eukaryota</taxon>
        <taxon>Fungi</taxon>
        <taxon>Fungi incertae sedis</taxon>
        <taxon>Mucoromycota</taxon>
        <taxon>Mucoromycotina</taxon>
        <taxon>Endogonomycetes</taxon>
        <taxon>Endogonales</taxon>
        <taxon>Endogonaceae</taxon>
        <taxon>Jimgerdemannia</taxon>
    </lineage>
</organism>
<accession>A0A433Q5L8</accession>
<feature type="compositionally biased region" description="Basic and acidic residues" evidence="1">
    <location>
        <begin position="95"/>
        <end position="104"/>
    </location>
</feature>
<sequence>MVSRFAPTKQTRRSPVGTALTGPRPTPFRAFSDQGTCLLLLSRESRIAFPKAQVHVGVTPRDAASRLRVTRGFSHLPEKHIARIDRVKDIHHRAPKYDTPKDCAGESSQTNSATSCSSDVLPERFKIKDRVYSNSTKYALPVDEGEIDRLDMQHFIVRYVFRVLEDRLRYEDIMRRNFKRAY</sequence>
<evidence type="ECO:0000256" key="1">
    <source>
        <dbReference type="SAM" id="MobiDB-lite"/>
    </source>
</evidence>
<keyword evidence="3" id="KW-1185">Reference proteome</keyword>
<protein>
    <submittedName>
        <fullName evidence="2">Uncharacterized protein</fullName>
    </submittedName>
</protein>
<feature type="region of interest" description="Disordered" evidence="1">
    <location>
        <begin position="95"/>
        <end position="116"/>
    </location>
</feature>
<comment type="caution">
    <text evidence="2">The sequence shown here is derived from an EMBL/GenBank/DDBJ whole genome shotgun (WGS) entry which is preliminary data.</text>
</comment>
<gene>
    <name evidence="2" type="ORF">BC938DRAFT_472666</name>
</gene>
<dbReference type="AlphaFoldDB" id="A0A433Q5L8"/>
<feature type="compositionally biased region" description="Low complexity" evidence="1">
    <location>
        <begin position="107"/>
        <end position="116"/>
    </location>
</feature>
<feature type="region of interest" description="Disordered" evidence="1">
    <location>
        <begin position="1"/>
        <end position="27"/>
    </location>
</feature>
<dbReference type="Proteomes" id="UP000274822">
    <property type="component" value="Unassembled WGS sequence"/>
</dbReference>
<dbReference type="EMBL" id="RBNJ01014022">
    <property type="protein sequence ID" value="RUS25069.1"/>
    <property type="molecule type" value="Genomic_DNA"/>
</dbReference>
<name>A0A433Q5L8_9FUNG</name>
<evidence type="ECO:0000313" key="3">
    <source>
        <dbReference type="Proteomes" id="UP000274822"/>
    </source>
</evidence>
<evidence type="ECO:0000313" key="2">
    <source>
        <dbReference type="EMBL" id="RUS25069.1"/>
    </source>
</evidence>
<proteinExistence type="predicted"/>
<reference evidence="2 3" key="1">
    <citation type="journal article" date="2018" name="New Phytol.">
        <title>Phylogenomics of Endogonaceae and evolution of mycorrhizas within Mucoromycota.</title>
        <authorList>
            <person name="Chang Y."/>
            <person name="Desiro A."/>
            <person name="Na H."/>
            <person name="Sandor L."/>
            <person name="Lipzen A."/>
            <person name="Clum A."/>
            <person name="Barry K."/>
            <person name="Grigoriev I.V."/>
            <person name="Martin F.M."/>
            <person name="Stajich J.E."/>
            <person name="Smith M.E."/>
            <person name="Bonito G."/>
            <person name="Spatafora J.W."/>
        </authorList>
    </citation>
    <scope>NUCLEOTIDE SEQUENCE [LARGE SCALE GENOMIC DNA]</scope>
    <source>
        <strain evidence="2 3">AD002</strain>
    </source>
</reference>